<dbReference type="PROSITE" id="PS50880">
    <property type="entry name" value="TOPRIM"/>
    <property type="match status" value="1"/>
</dbReference>
<dbReference type="InterPro" id="IPR003601">
    <property type="entry name" value="Topo_IA_2"/>
</dbReference>
<dbReference type="Gene3D" id="3.30.65.10">
    <property type="entry name" value="Bacterial Topoisomerase I, domain 1"/>
    <property type="match status" value="3"/>
</dbReference>
<evidence type="ECO:0000256" key="7">
    <source>
        <dbReference type="ARBA" id="ARBA00022842"/>
    </source>
</evidence>
<feature type="active site" description="O-(5'-phospho-DNA)-tyrosine intermediate" evidence="11">
    <location>
        <position position="289"/>
    </location>
</feature>
<dbReference type="Gene3D" id="3.40.50.140">
    <property type="match status" value="1"/>
</dbReference>
<comment type="function">
    <text evidence="11">Releases the supercoiling and torsional tension of DNA, which is introduced during the DNA replication and transcription, by transiently cleaving and rejoining one strand of the DNA duplex. Introduces a single-strand break via transesterification at a target site in duplex DNA. The scissile phosphodiester is attacked by the catalytic tyrosine of the enzyme, resulting in the formation of a DNA-(5'-phosphotyrosyl)-enzyme intermediate and the expulsion of a 3'-OH DNA strand. The free DNA strand then undergoes passage around the unbroken strand, thus removing DNA supercoils. Finally, in the religation step, the DNA 3'-OH attacks the covalent intermediate to expel the active-site tyrosine and restore the DNA phosphodiester backbone.</text>
</comment>
<name>A0A520MYI6_9GAMM</name>
<proteinExistence type="inferred from homology"/>
<evidence type="ECO:0000256" key="10">
    <source>
        <dbReference type="ARBA" id="ARBA00023235"/>
    </source>
</evidence>
<evidence type="ECO:0000256" key="2">
    <source>
        <dbReference type="ARBA" id="ARBA00009446"/>
    </source>
</evidence>
<dbReference type="EMBL" id="SHBE01000005">
    <property type="protein sequence ID" value="RZO26288.1"/>
    <property type="molecule type" value="Genomic_DNA"/>
</dbReference>
<accession>A0A520MYI6</accession>
<evidence type="ECO:0000256" key="4">
    <source>
        <dbReference type="ARBA" id="ARBA00022737"/>
    </source>
</evidence>
<dbReference type="InterPro" id="IPR023405">
    <property type="entry name" value="Topo_IA_core_domain"/>
</dbReference>
<dbReference type="InterPro" id="IPR013825">
    <property type="entry name" value="Topo_IA_cen_sub2"/>
</dbReference>
<dbReference type="InterPro" id="IPR034149">
    <property type="entry name" value="TOPRIM_TopoI"/>
</dbReference>
<evidence type="ECO:0000313" key="14">
    <source>
        <dbReference type="EMBL" id="RZO26288.1"/>
    </source>
</evidence>
<protein>
    <recommendedName>
        <fullName evidence="11">DNA topoisomerase 1</fullName>
        <ecNumber evidence="11">5.6.2.1</ecNumber>
    </recommendedName>
    <alternativeName>
        <fullName evidence="11">DNA topoisomerase I</fullName>
    </alternativeName>
</protein>
<dbReference type="InterPro" id="IPR013824">
    <property type="entry name" value="Topo_IA_cen_sub1"/>
</dbReference>
<dbReference type="CDD" id="cd03363">
    <property type="entry name" value="TOPRIM_TopoIA_TopoI"/>
    <property type="match status" value="1"/>
</dbReference>
<dbReference type="Gene3D" id="2.20.25.10">
    <property type="match status" value="1"/>
</dbReference>
<feature type="site" description="Interaction with DNA" evidence="11">
    <location>
        <position position="142"/>
    </location>
</feature>
<feature type="site" description="Interaction with DNA" evidence="11">
    <location>
        <position position="291"/>
    </location>
</feature>
<dbReference type="Pfam" id="PF21372">
    <property type="entry name" value="Zn_ribbon_bTOP1"/>
    <property type="match status" value="1"/>
</dbReference>
<comment type="catalytic activity">
    <reaction evidence="1 11">
        <text>ATP-independent breakage of single-stranded DNA, followed by passage and rejoining.</text>
        <dbReference type="EC" id="5.6.2.1"/>
    </reaction>
</comment>
<feature type="site" description="Interaction with DNA" evidence="11">
    <location>
        <position position="34"/>
    </location>
</feature>
<dbReference type="InterPro" id="IPR023406">
    <property type="entry name" value="Topo_IA_AS"/>
</dbReference>
<dbReference type="GO" id="GO:0003917">
    <property type="term" value="F:DNA topoisomerase type I (single strand cut, ATP-independent) activity"/>
    <property type="evidence" value="ECO:0007669"/>
    <property type="project" value="UniProtKB-UniRule"/>
</dbReference>
<dbReference type="GO" id="GO:0008270">
    <property type="term" value="F:zinc ion binding"/>
    <property type="evidence" value="ECO:0007669"/>
    <property type="project" value="UniProtKB-KW"/>
</dbReference>
<dbReference type="InterPro" id="IPR003602">
    <property type="entry name" value="Topo_IA_DNA-bd_dom"/>
</dbReference>
<evidence type="ECO:0000256" key="11">
    <source>
        <dbReference type="HAMAP-Rule" id="MF_00952"/>
    </source>
</evidence>
<dbReference type="EC" id="5.6.2.1" evidence="11"/>
<dbReference type="Pfam" id="PF01751">
    <property type="entry name" value="Toprim"/>
    <property type="match status" value="1"/>
</dbReference>
<keyword evidence="10 11" id="KW-0413">Isomerase</keyword>
<evidence type="ECO:0000256" key="9">
    <source>
        <dbReference type="ARBA" id="ARBA00023125"/>
    </source>
</evidence>
<feature type="domain" description="Topo IA-type catalytic" evidence="13">
    <location>
        <begin position="128"/>
        <end position="545"/>
    </location>
</feature>
<feature type="site" description="Interaction with DNA" evidence="11">
    <location>
        <position position="476"/>
    </location>
</feature>
<dbReference type="Gene3D" id="1.10.460.10">
    <property type="entry name" value="Topoisomerase I, domain 2"/>
    <property type="match status" value="1"/>
</dbReference>
<dbReference type="InterPro" id="IPR013826">
    <property type="entry name" value="Topo_IA_cen_sub3"/>
</dbReference>
<dbReference type="InterPro" id="IPR013497">
    <property type="entry name" value="Topo_IA_cen"/>
</dbReference>
<dbReference type="GO" id="GO:0006265">
    <property type="term" value="P:DNA topological change"/>
    <property type="evidence" value="ECO:0007669"/>
    <property type="project" value="UniProtKB-UniRule"/>
</dbReference>
<evidence type="ECO:0000259" key="12">
    <source>
        <dbReference type="PROSITE" id="PS50880"/>
    </source>
</evidence>
<evidence type="ECO:0000256" key="3">
    <source>
        <dbReference type="ARBA" id="ARBA00022723"/>
    </source>
</evidence>
<dbReference type="SMART" id="SM00493">
    <property type="entry name" value="TOPRIM"/>
    <property type="match status" value="1"/>
</dbReference>
<dbReference type="InterPro" id="IPR013263">
    <property type="entry name" value="TopoI_Znr_bac"/>
</dbReference>
<dbReference type="Gene3D" id="2.70.20.10">
    <property type="entry name" value="Topoisomerase I, domain 3"/>
    <property type="match status" value="1"/>
</dbReference>
<feature type="site" description="Interaction with DNA" evidence="11">
    <location>
        <position position="138"/>
    </location>
</feature>
<evidence type="ECO:0000256" key="8">
    <source>
        <dbReference type="ARBA" id="ARBA00023029"/>
    </source>
</evidence>
<dbReference type="InterPro" id="IPR005733">
    <property type="entry name" value="TopoI_bac-type"/>
</dbReference>
<evidence type="ECO:0000256" key="6">
    <source>
        <dbReference type="ARBA" id="ARBA00022833"/>
    </source>
</evidence>
<evidence type="ECO:0000256" key="5">
    <source>
        <dbReference type="ARBA" id="ARBA00022771"/>
    </source>
</evidence>
<dbReference type="CDD" id="cd00186">
    <property type="entry name" value="TOP1Ac"/>
    <property type="match status" value="1"/>
</dbReference>
<feature type="site" description="Interaction with DNA" evidence="11">
    <location>
        <position position="147"/>
    </location>
</feature>
<dbReference type="InterPro" id="IPR000380">
    <property type="entry name" value="Topo_IA"/>
</dbReference>
<keyword evidence="4" id="KW-0677">Repeat</keyword>
<organism evidence="14 15">
    <name type="scientific">SAR86 cluster bacterium</name>
    <dbReference type="NCBI Taxonomy" id="2030880"/>
    <lineage>
        <taxon>Bacteria</taxon>
        <taxon>Pseudomonadati</taxon>
        <taxon>Pseudomonadota</taxon>
        <taxon>Gammaproteobacteria</taxon>
        <taxon>SAR86 cluster</taxon>
    </lineage>
</organism>
<dbReference type="Pfam" id="PF08272">
    <property type="entry name" value="Zn_Ribbon_Topo"/>
    <property type="match status" value="1"/>
</dbReference>
<comment type="subunit">
    <text evidence="11">Monomer.</text>
</comment>
<feature type="region of interest" description="Interaction with DNA" evidence="11">
    <location>
        <begin position="164"/>
        <end position="169"/>
    </location>
</feature>
<dbReference type="AlphaFoldDB" id="A0A520MYI6"/>
<dbReference type="PROSITE" id="PS00396">
    <property type="entry name" value="TOPO_IA_1"/>
    <property type="match status" value="1"/>
</dbReference>
<dbReference type="InterPro" id="IPR006171">
    <property type="entry name" value="TOPRIM_dom"/>
</dbReference>
<keyword evidence="7" id="KW-0460">Magnesium</keyword>
<feature type="site" description="Interaction with DNA" evidence="11">
    <location>
        <position position="154"/>
    </location>
</feature>
<evidence type="ECO:0000256" key="1">
    <source>
        <dbReference type="ARBA" id="ARBA00000213"/>
    </source>
</evidence>
<keyword evidence="8 11" id="KW-0799">Topoisomerase</keyword>
<comment type="caution">
    <text evidence="14">The sequence shown here is derived from an EMBL/GenBank/DDBJ whole genome shotgun (WGS) entry which is preliminary data.</text>
</comment>
<dbReference type="PROSITE" id="PS52039">
    <property type="entry name" value="TOPO_IA_2"/>
    <property type="match status" value="1"/>
</dbReference>
<dbReference type="SMART" id="SM00437">
    <property type="entry name" value="TOP1Ac"/>
    <property type="match status" value="1"/>
</dbReference>
<dbReference type="GO" id="GO:0003677">
    <property type="term" value="F:DNA binding"/>
    <property type="evidence" value="ECO:0007669"/>
    <property type="project" value="UniProtKB-KW"/>
</dbReference>
<dbReference type="InterPro" id="IPR049330">
    <property type="entry name" value="TOP1_Znf"/>
</dbReference>
<dbReference type="PRINTS" id="PR00417">
    <property type="entry name" value="PRTPISMRASEI"/>
</dbReference>
<dbReference type="Pfam" id="PF01131">
    <property type="entry name" value="Topoisom_bac"/>
    <property type="match status" value="1"/>
</dbReference>
<dbReference type="SUPFAM" id="SSF56712">
    <property type="entry name" value="Prokaryotic type I DNA topoisomerase"/>
    <property type="match status" value="1"/>
</dbReference>
<keyword evidence="3" id="KW-0479">Metal-binding</keyword>
<feature type="domain" description="Toprim" evidence="12">
    <location>
        <begin position="4"/>
        <end position="112"/>
    </location>
</feature>
<reference evidence="14 15" key="1">
    <citation type="submission" date="2019-02" db="EMBL/GenBank/DDBJ databases">
        <title>Prokaryotic population dynamics and viral predation in marine succession experiment using metagenomics: the confinement effect.</title>
        <authorList>
            <person name="Haro-Moreno J.M."/>
            <person name="Rodriguez-Valera F."/>
            <person name="Lopez-Perez M."/>
        </authorList>
    </citation>
    <scope>NUCLEOTIDE SEQUENCE [LARGE SCALE GENOMIC DNA]</scope>
    <source>
        <strain evidence="14">MED-G159</strain>
    </source>
</reference>
<dbReference type="NCBIfam" id="TIGR01051">
    <property type="entry name" value="topA_bact"/>
    <property type="match status" value="1"/>
</dbReference>
<dbReference type="Gene3D" id="1.10.290.10">
    <property type="entry name" value="Topoisomerase I, domain 4"/>
    <property type="match status" value="1"/>
</dbReference>
<dbReference type="InterPro" id="IPR028612">
    <property type="entry name" value="Topoisom_1_IA"/>
</dbReference>
<keyword evidence="5" id="KW-0863">Zinc-finger</keyword>
<dbReference type="Proteomes" id="UP000315825">
    <property type="component" value="Unassembled WGS sequence"/>
</dbReference>
<dbReference type="PANTHER" id="PTHR42785">
    <property type="entry name" value="DNA TOPOISOMERASE, TYPE IA, CORE"/>
    <property type="match status" value="1"/>
</dbReference>
<dbReference type="PANTHER" id="PTHR42785:SF1">
    <property type="entry name" value="DNA TOPOISOMERASE"/>
    <property type="match status" value="1"/>
</dbReference>
<dbReference type="SMART" id="SM00436">
    <property type="entry name" value="TOP1Bc"/>
    <property type="match status" value="1"/>
</dbReference>
<evidence type="ECO:0000259" key="13">
    <source>
        <dbReference type="PROSITE" id="PS52039"/>
    </source>
</evidence>
<dbReference type="HAMAP" id="MF_00952">
    <property type="entry name" value="Topoisom_1_prok"/>
    <property type="match status" value="1"/>
</dbReference>
<comment type="similarity">
    <text evidence="2 11">Belongs to the type IA topoisomerase family.</text>
</comment>
<keyword evidence="9 11" id="KW-0238">DNA-binding</keyword>
<evidence type="ECO:0000313" key="15">
    <source>
        <dbReference type="Proteomes" id="UP000315825"/>
    </source>
</evidence>
<feature type="site" description="Interaction with DNA" evidence="11">
    <location>
        <position position="139"/>
    </location>
</feature>
<sequence length="830" mass="94321">MTTKNLVIVESPSKAKTISKYLGADFIVKSSVGHVRRLPKGSKAVNHEDWSISYEIDPKKEKVVKDLKKSTKGVENIFLATDLDREGEAIAWHLKEILGKKFKYNRIRFNEITKGAIQEAFKNPGELDQGLINAQVTRRILDRIVGYGLSGILWKKIGSYGKLSAGRVQSVAVRLVVEREKEINSFSPKEYWEIEIDIKHEDKLITFKLNTKKSNLDISSKEEADQLANSLEGSEIEIFENEKTKRKIPVKPPFITSTLQQTSSSFLGFSLSKTMKLAQDLYTGGYISYMRTDSPNISILAQNNCKQFLLDNYGDAYSTPRNFSAKSSNTQEAHEAIRPTDVTFLTKDLSLSQDHQKLYNLIWSRFVASQMPQPEIVVNSIRAKNDSRIFETSVSSVSFDGFYKVMPPGKSSGYVDYNLEDLSEGFLKKIEKTEKSQHFTKPPSRFSEASLVKELEKRGIGRPSTYNEIITNIQDRGYVKSESRRLFANKIANLVCDRLSDAFPKIMDYGFTAEMETSLDSIAEGEENFKNFLTQTNKQFEGSLINAEEKMKPNLAIATEVQCTECDCDRKMLLRTNQNGQFLGCEGYSDEGDKQCKKTYSLISDELLADSDDKEAENIFNKPKCHLCGAIMDGFIIDDERKLHICSRSPICKGTKLEEGNFIKPKNADEELIDCHKCDSKMELKLGRFGKYFSCQSESCTATRQLMKNGQLKPVFMDPIKLEHIKCQKCDDFYLLRDSLKGLFLAASQFPKNRETRAPFVHEIKNVLSLLPEKYQHFANAPDSDTDGDSLVIRFNRKDASHTLSSEKDGKKKKTFYVHENSSWQEKARD</sequence>
<gene>
    <name evidence="11 14" type="primary">topA</name>
    <name evidence="14" type="ORF">EVA92_03235</name>
</gene>
<dbReference type="SUPFAM" id="SSF57783">
    <property type="entry name" value="Zinc beta-ribbon"/>
    <property type="match status" value="2"/>
</dbReference>
<keyword evidence="6" id="KW-0862">Zinc</keyword>